<gene>
    <name evidence="2" type="ORF">XENOCAPTIV_016466</name>
</gene>
<evidence type="ECO:0000313" key="3">
    <source>
        <dbReference type="Proteomes" id="UP001434883"/>
    </source>
</evidence>
<dbReference type="Proteomes" id="UP001434883">
    <property type="component" value="Unassembled WGS sequence"/>
</dbReference>
<keyword evidence="1" id="KW-0812">Transmembrane</keyword>
<dbReference type="EMBL" id="JAHRIN010033950">
    <property type="protein sequence ID" value="MEQ2202808.1"/>
    <property type="molecule type" value="Genomic_DNA"/>
</dbReference>
<protein>
    <submittedName>
        <fullName evidence="2">Uncharacterized protein</fullName>
    </submittedName>
</protein>
<organism evidence="2 3">
    <name type="scientific">Xenoophorus captivus</name>
    <dbReference type="NCBI Taxonomy" id="1517983"/>
    <lineage>
        <taxon>Eukaryota</taxon>
        <taxon>Metazoa</taxon>
        <taxon>Chordata</taxon>
        <taxon>Craniata</taxon>
        <taxon>Vertebrata</taxon>
        <taxon>Euteleostomi</taxon>
        <taxon>Actinopterygii</taxon>
        <taxon>Neopterygii</taxon>
        <taxon>Teleostei</taxon>
        <taxon>Neoteleostei</taxon>
        <taxon>Acanthomorphata</taxon>
        <taxon>Ovalentaria</taxon>
        <taxon>Atherinomorphae</taxon>
        <taxon>Cyprinodontiformes</taxon>
        <taxon>Goodeidae</taxon>
        <taxon>Xenoophorus</taxon>
    </lineage>
</organism>
<keyword evidence="1" id="KW-0472">Membrane</keyword>
<proteinExistence type="predicted"/>
<comment type="caution">
    <text evidence="2">The sequence shown here is derived from an EMBL/GenBank/DDBJ whole genome shotgun (WGS) entry which is preliminary data.</text>
</comment>
<accession>A0ABV0R527</accession>
<evidence type="ECO:0000256" key="1">
    <source>
        <dbReference type="SAM" id="Phobius"/>
    </source>
</evidence>
<feature type="transmembrane region" description="Helical" evidence="1">
    <location>
        <begin position="66"/>
        <end position="85"/>
    </location>
</feature>
<reference evidence="2 3" key="1">
    <citation type="submission" date="2021-06" db="EMBL/GenBank/DDBJ databases">
        <authorList>
            <person name="Palmer J.M."/>
        </authorList>
    </citation>
    <scope>NUCLEOTIDE SEQUENCE [LARGE SCALE GENOMIC DNA]</scope>
    <source>
        <strain evidence="2 3">XC_2019</strain>
        <tissue evidence="2">Muscle</tissue>
    </source>
</reference>
<sequence length="115" mass="13079">MVSLCQYSSVHMFNATQSHCFHPVHAPYILYCTVYPLLENTVCHAKPIAVLLKPSQPQSMPVSCRAVMPLLSFFWPFCFLLNLFFNSPFCSCLFALGSNVKNHTTDNKHEGKHRT</sequence>
<evidence type="ECO:0000313" key="2">
    <source>
        <dbReference type="EMBL" id="MEQ2202808.1"/>
    </source>
</evidence>
<keyword evidence="3" id="KW-1185">Reference proteome</keyword>
<keyword evidence="1" id="KW-1133">Transmembrane helix</keyword>
<name>A0ABV0R527_9TELE</name>